<dbReference type="GO" id="GO:0003677">
    <property type="term" value="F:DNA binding"/>
    <property type="evidence" value="ECO:0007669"/>
    <property type="project" value="UniProtKB-KW"/>
</dbReference>
<dbReference type="FunFam" id="1.10.10.10:FF:000001">
    <property type="entry name" value="LysR family transcriptional regulator"/>
    <property type="match status" value="1"/>
</dbReference>
<dbReference type="KEGG" id="rhy:RD110_00100"/>
<dbReference type="OrthoDB" id="8807047at2"/>
<dbReference type="SUPFAM" id="SSF53850">
    <property type="entry name" value="Periplasmic binding protein-like II"/>
    <property type="match status" value="1"/>
</dbReference>
<sequence>MTSHLELRQLRYFVAVAEELNFRRAADRLAITQPPLSRQVRALEDDLGVQLLQRDRTGVALTASGAAFLAKARDLLERAEQLVSQTRRGAPKGEEVRIGITTVVDAALFTWLAPALRQRVPGLALTQKRQISQQSVADLRRGLLDLAIIGLPSLTGGLAVEVLAVDPLVAALPAQHPLARRKRIALAELNDDALFWFARSLNPAYFDHFGTVFRQLGFDPPRLQEPADHHVLLGLIAAGQGIALIPSSLKTIAREGVVYKPLKEQSVLRIEIAVAYPREGLSSHAELVLQALRDHHGLGLPKAG</sequence>
<evidence type="ECO:0000256" key="4">
    <source>
        <dbReference type="ARBA" id="ARBA00023163"/>
    </source>
</evidence>
<dbReference type="Pfam" id="PF03466">
    <property type="entry name" value="LysR_substrate"/>
    <property type="match status" value="1"/>
</dbReference>
<dbReference type="Proteomes" id="UP000186609">
    <property type="component" value="Chromosome"/>
</dbReference>
<dbReference type="AlphaFoldDB" id="A0A1P8JQ00"/>
<gene>
    <name evidence="6" type="ORF">RD110_00100</name>
</gene>
<dbReference type="Gene3D" id="3.40.190.10">
    <property type="entry name" value="Periplasmic binding protein-like II"/>
    <property type="match status" value="2"/>
</dbReference>
<feature type="domain" description="HTH lysR-type" evidence="5">
    <location>
        <begin position="5"/>
        <end position="62"/>
    </location>
</feature>
<dbReference type="CDD" id="cd08414">
    <property type="entry name" value="PBP2_LTTR_aromatics_like"/>
    <property type="match status" value="1"/>
</dbReference>
<dbReference type="PANTHER" id="PTHR30346">
    <property type="entry name" value="TRANSCRIPTIONAL DUAL REGULATOR HCAR-RELATED"/>
    <property type="match status" value="1"/>
</dbReference>
<evidence type="ECO:0000256" key="1">
    <source>
        <dbReference type="ARBA" id="ARBA00009437"/>
    </source>
</evidence>
<dbReference type="PRINTS" id="PR00039">
    <property type="entry name" value="HTHLYSR"/>
</dbReference>
<dbReference type="InterPro" id="IPR036390">
    <property type="entry name" value="WH_DNA-bd_sf"/>
</dbReference>
<comment type="similarity">
    <text evidence="1">Belongs to the LysR transcriptional regulatory family.</text>
</comment>
<keyword evidence="7" id="KW-1185">Reference proteome</keyword>
<protein>
    <submittedName>
        <fullName evidence="6">LysR family transcriptional regulator</fullName>
    </submittedName>
</protein>
<dbReference type="GO" id="GO:0003700">
    <property type="term" value="F:DNA-binding transcription factor activity"/>
    <property type="evidence" value="ECO:0007669"/>
    <property type="project" value="InterPro"/>
</dbReference>
<keyword evidence="4" id="KW-0804">Transcription</keyword>
<dbReference type="RefSeq" id="WP_076195549.1">
    <property type="nucleotide sequence ID" value="NZ_CP019236.1"/>
</dbReference>
<keyword evidence="3" id="KW-0238">DNA-binding</keyword>
<dbReference type="Gene3D" id="1.10.10.10">
    <property type="entry name" value="Winged helix-like DNA-binding domain superfamily/Winged helix DNA-binding domain"/>
    <property type="match status" value="1"/>
</dbReference>
<keyword evidence="2" id="KW-0805">Transcription regulation</keyword>
<accession>A0A1P8JQ00</accession>
<evidence type="ECO:0000256" key="3">
    <source>
        <dbReference type="ARBA" id="ARBA00023125"/>
    </source>
</evidence>
<evidence type="ECO:0000256" key="2">
    <source>
        <dbReference type="ARBA" id="ARBA00023015"/>
    </source>
</evidence>
<dbReference type="PANTHER" id="PTHR30346:SF28">
    <property type="entry name" value="HTH-TYPE TRANSCRIPTIONAL REGULATOR CYNR"/>
    <property type="match status" value="1"/>
</dbReference>
<reference evidence="6 7" key="1">
    <citation type="submission" date="2017-01" db="EMBL/GenBank/DDBJ databases">
        <authorList>
            <person name="Mah S.A."/>
            <person name="Swanson W.J."/>
            <person name="Moy G.W."/>
            <person name="Vacquier V.D."/>
        </authorList>
    </citation>
    <scope>NUCLEOTIDE SEQUENCE [LARGE SCALE GENOMIC DNA]</scope>
    <source>
        <strain evidence="6 7">DCY110</strain>
    </source>
</reference>
<organism evidence="6 7">
    <name type="scientific">Rhodoferax koreensis</name>
    <dbReference type="NCBI Taxonomy" id="1842727"/>
    <lineage>
        <taxon>Bacteria</taxon>
        <taxon>Pseudomonadati</taxon>
        <taxon>Pseudomonadota</taxon>
        <taxon>Betaproteobacteria</taxon>
        <taxon>Burkholderiales</taxon>
        <taxon>Comamonadaceae</taxon>
        <taxon>Rhodoferax</taxon>
    </lineage>
</organism>
<evidence type="ECO:0000313" key="6">
    <source>
        <dbReference type="EMBL" id="APW35813.1"/>
    </source>
</evidence>
<evidence type="ECO:0000313" key="7">
    <source>
        <dbReference type="Proteomes" id="UP000186609"/>
    </source>
</evidence>
<dbReference type="PROSITE" id="PS50931">
    <property type="entry name" value="HTH_LYSR"/>
    <property type="match status" value="1"/>
</dbReference>
<dbReference type="SUPFAM" id="SSF46785">
    <property type="entry name" value="Winged helix' DNA-binding domain"/>
    <property type="match status" value="1"/>
</dbReference>
<evidence type="ECO:0000259" key="5">
    <source>
        <dbReference type="PROSITE" id="PS50931"/>
    </source>
</evidence>
<dbReference type="InterPro" id="IPR005119">
    <property type="entry name" value="LysR_subst-bd"/>
</dbReference>
<dbReference type="GO" id="GO:0032993">
    <property type="term" value="C:protein-DNA complex"/>
    <property type="evidence" value="ECO:0007669"/>
    <property type="project" value="TreeGrafter"/>
</dbReference>
<dbReference type="InterPro" id="IPR000847">
    <property type="entry name" value="LysR_HTH_N"/>
</dbReference>
<dbReference type="EMBL" id="CP019236">
    <property type="protein sequence ID" value="APW35813.1"/>
    <property type="molecule type" value="Genomic_DNA"/>
</dbReference>
<name>A0A1P8JQ00_9BURK</name>
<dbReference type="STRING" id="1842727.RD110_00100"/>
<dbReference type="Pfam" id="PF00126">
    <property type="entry name" value="HTH_1"/>
    <property type="match status" value="1"/>
</dbReference>
<proteinExistence type="inferred from homology"/>
<dbReference type="InterPro" id="IPR036388">
    <property type="entry name" value="WH-like_DNA-bd_sf"/>
</dbReference>